<organism evidence="1">
    <name type="scientific">Arundo donax</name>
    <name type="common">Giant reed</name>
    <name type="synonym">Donax arundinaceus</name>
    <dbReference type="NCBI Taxonomy" id="35708"/>
    <lineage>
        <taxon>Eukaryota</taxon>
        <taxon>Viridiplantae</taxon>
        <taxon>Streptophyta</taxon>
        <taxon>Embryophyta</taxon>
        <taxon>Tracheophyta</taxon>
        <taxon>Spermatophyta</taxon>
        <taxon>Magnoliopsida</taxon>
        <taxon>Liliopsida</taxon>
        <taxon>Poales</taxon>
        <taxon>Poaceae</taxon>
        <taxon>PACMAD clade</taxon>
        <taxon>Arundinoideae</taxon>
        <taxon>Arundineae</taxon>
        <taxon>Arundo</taxon>
    </lineage>
</organism>
<proteinExistence type="predicted"/>
<reference evidence="1" key="2">
    <citation type="journal article" date="2015" name="Data Brief">
        <title>Shoot transcriptome of the giant reed, Arundo donax.</title>
        <authorList>
            <person name="Barrero R.A."/>
            <person name="Guerrero F.D."/>
            <person name="Moolhuijzen P."/>
            <person name="Goolsby J.A."/>
            <person name="Tidwell J."/>
            <person name="Bellgard S.E."/>
            <person name="Bellgard M.I."/>
        </authorList>
    </citation>
    <scope>NUCLEOTIDE SEQUENCE</scope>
    <source>
        <tissue evidence="1">Shoot tissue taken approximately 20 cm above the soil surface</tissue>
    </source>
</reference>
<dbReference type="EMBL" id="GBRH01185540">
    <property type="protein sequence ID" value="JAE12356.1"/>
    <property type="molecule type" value="Transcribed_RNA"/>
</dbReference>
<evidence type="ECO:0000313" key="1">
    <source>
        <dbReference type="EMBL" id="JAE12356.1"/>
    </source>
</evidence>
<sequence>MPKDPITPCWCSSLLLRRDILPRITVRIR</sequence>
<reference evidence="1" key="1">
    <citation type="submission" date="2014-09" db="EMBL/GenBank/DDBJ databases">
        <authorList>
            <person name="Magalhaes I.L.F."/>
            <person name="Oliveira U."/>
            <person name="Santos F.R."/>
            <person name="Vidigal T.H.D.A."/>
            <person name="Brescovit A.D."/>
            <person name="Santos A.J."/>
        </authorList>
    </citation>
    <scope>NUCLEOTIDE SEQUENCE</scope>
    <source>
        <tissue evidence="1">Shoot tissue taken approximately 20 cm above the soil surface</tissue>
    </source>
</reference>
<protein>
    <submittedName>
        <fullName evidence="1">Uncharacterized protein</fullName>
    </submittedName>
</protein>
<name>A0A0A9FPX3_ARUDO</name>
<dbReference type="AlphaFoldDB" id="A0A0A9FPX3"/>
<accession>A0A0A9FPX3</accession>